<feature type="domain" description="Sema" evidence="3">
    <location>
        <begin position="1"/>
        <end position="560"/>
    </location>
</feature>
<dbReference type="InterPro" id="IPR001627">
    <property type="entry name" value="Semap_dom"/>
</dbReference>
<dbReference type="GO" id="GO:0071526">
    <property type="term" value="P:semaphorin-plexin signaling pathway"/>
    <property type="evidence" value="ECO:0007669"/>
    <property type="project" value="TreeGrafter"/>
</dbReference>
<dbReference type="InterPro" id="IPR015943">
    <property type="entry name" value="WD40/YVTN_repeat-like_dom_sf"/>
</dbReference>
<accession>A0AA85FQT1</accession>
<evidence type="ECO:0000259" key="3">
    <source>
        <dbReference type="PROSITE" id="PS51004"/>
    </source>
</evidence>
<evidence type="ECO:0000313" key="4">
    <source>
        <dbReference type="Proteomes" id="UP000050792"/>
    </source>
</evidence>
<dbReference type="GO" id="GO:0045499">
    <property type="term" value="F:chemorepellent activity"/>
    <property type="evidence" value="ECO:0007669"/>
    <property type="project" value="TreeGrafter"/>
</dbReference>
<name>A0AA85FQT1_9TREM</name>
<dbReference type="Proteomes" id="UP000050792">
    <property type="component" value="Unassembled WGS sequence"/>
</dbReference>
<dbReference type="SUPFAM" id="SSF101912">
    <property type="entry name" value="Sema domain"/>
    <property type="match status" value="1"/>
</dbReference>
<evidence type="ECO:0000256" key="2">
    <source>
        <dbReference type="SAM" id="Phobius"/>
    </source>
</evidence>
<feature type="transmembrane region" description="Helical" evidence="2">
    <location>
        <begin position="715"/>
        <end position="739"/>
    </location>
</feature>
<dbReference type="WBParaSite" id="SRDH1_61380.1">
    <property type="protein sequence ID" value="SRDH1_61380.1"/>
    <property type="gene ID" value="SRDH1_61380"/>
</dbReference>
<proteinExistence type="predicted"/>
<dbReference type="Gene3D" id="3.30.1680.10">
    <property type="entry name" value="ligand-binding face of the semaphorins, domain 2"/>
    <property type="match status" value="1"/>
</dbReference>
<dbReference type="GO" id="GO:0030335">
    <property type="term" value="P:positive regulation of cell migration"/>
    <property type="evidence" value="ECO:0007669"/>
    <property type="project" value="TreeGrafter"/>
</dbReference>
<evidence type="ECO:0000313" key="5">
    <source>
        <dbReference type="WBParaSite" id="SRDH1_61380.1"/>
    </source>
</evidence>
<keyword evidence="2" id="KW-1133">Transmembrane helix</keyword>
<dbReference type="PROSITE" id="PS51004">
    <property type="entry name" value="SEMA"/>
    <property type="match status" value="1"/>
</dbReference>
<organism evidence="4 5">
    <name type="scientific">Schistosoma rodhaini</name>
    <dbReference type="NCBI Taxonomy" id="6188"/>
    <lineage>
        <taxon>Eukaryota</taxon>
        <taxon>Metazoa</taxon>
        <taxon>Spiralia</taxon>
        <taxon>Lophotrochozoa</taxon>
        <taxon>Platyhelminthes</taxon>
        <taxon>Trematoda</taxon>
        <taxon>Digenea</taxon>
        <taxon>Strigeidida</taxon>
        <taxon>Schistosomatoidea</taxon>
        <taxon>Schistosomatidae</taxon>
        <taxon>Schistosoma</taxon>
    </lineage>
</organism>
<protein>
    <recommendedName>
        <fullName evidence="3">Sema domain-containing protein</fullName>
    </recommendedName>
</protein>
<dbReference type="InterPro" id="IPR027231">
    <property type="entry name" value="Semaphorin"/>
</dbReference>
<dbReference type="SMART" id="SM00630">
    <property type="entry name" value="Sema"/>
    <property type="match status" value="1"/>
</dbReference>
<reference evidence="5" key="2">
    <citation type="submission" date="2023-11" db="UniProtKB">
        <authorList>
            <consortium name="WormBaseParasite"/>
        </authorList>
    </citation>
    <scope>IDENTIFICATION</scope>
</reference>
<keyword evidence="4" id="KW-1185">Reference proteome</keyword>
<dbReference type="GO" id="GO:0007411">
    <property type="term" value="P:axon guidance"/>
    <property type="evidence" value="ECO:0007669"/>
    <property type="project" value="TreeGrafter"/>
</dbReference>
<evidence type="ECO:0000256" key="1">
    <source>
        <dbReference type="PROSITE-ProRule" id="PRU00352"/>
    </source>
</evidence>
<dbReference type="AlphaFoldDB" id="A0AA85FQT1"/>
<dbReference type="GO" id="GO:0005886">
    <property type="term" value="C:plasma membrane"/>
    <property type="evidence" value="ECO:0007669"/>
    <property type="project" value="TreeGrafter"/>
</dbReference>
<dbReference type="PANTHER" id="PTHR11036">
    <property type="entry name" value="SEMAPHORIN"/>
    <property type="match status" value="1"/>
</dbReference>
<dbReference type="PANTHER" id="PTHR11036:SF127">
    <property type="entry name" value="SEMAPHORIN-1A"/>
    <property type="match status" value="1"/>
</dbReference>
<dbReference type="GO" id="GO:0030215">
    <property type="term" value="F:semaphorin receptor binding"/>
    <property type="evidence" value="ECO:0007669"/>
    <property type="project" value="InterPro"/>
</dbReference>
<dbReference type="InterPro" id="IPR036352">
    <property type="entry name" value="Semap_dom_sf"/>
</dbReference>
<dbReference type="Gene3D" id="2.130.10.10">
    <property type="entry name" value="YVTN repeat-like/Quinoprotein amine dehydrogenase"/>
    <property type="match status" value="1"/>
</dbReference>
<reference evidence="4" key="1">
    <citation type="submission" date="2022-06" db="EMBL/GenBank/DDBJ databases">
        <authorList>
            <person name="Berger JAMES D."/>
            <person name="Berger JAMES D."/>
        </authorList>
    </citation>
    <scope>NUCLEOTIDE SEQUENCE [LARGE SCALE GENOMIC DNA]</scope>
</reference>
<keyword evidence="2" id="KW-0472">Membrane</keyword>
<dbReference type="SUPFAM" id="SSF103575">
    <property type="entry name" value="Plexin repeat"/>
    <property type="match status" value="1"/>
</dbReference>
<comment type="caution">
    <text evidence="1">Lacks conserved residue(s) required for the propagation of feature annotation.</text>
</comment>
<sequence>MFVGKFCLISNEKILIFLGTNSSIIIVSISDEFFIRDTIAWPAVQHHSNVNFKKGHCDSVIYSVIQLKPDLYEICGKFDINVRCSIVMKKGLVWSSLLEEHVFLGYLNSRIIYDYSDGYLTLAYLSNIYIPRLEVKQLNLISNRIVNVNETLQDDTLHHLTDDSNIYDNDYWSLHGNSIRWNKLLETSKLKNSHFTEGYEFMFYKILSLPGKRYVVFQEPAIETQLMENPWTSERKIVYTRIARICTEDKGFLMPNDGSKLFTSFFKTRLICQVRTKTKNLDGSSSISSTNRDFNYLVALSTSYIPQIKNDLLIYGLFSARDPQLNNDISLKLTNNLVPSGPLALCIYKLSTVDKIIESSDLMLRLPTYSPFYYNEQMMNRINGNYSKFHDESHLFPHGRYRYTNGFKRISRNKYPYLKNLTKCPGLTTTNKRLSLEASLLIDSVYPERFNIFGMIETRSQITAFIIDPRHVAKIYQDKTQPGQIKHIRYTIFYIGTNNGDVFKMLLFNEIEDSSPEYFQYASNSYGNNSTSTRRLLSHFNIPQSALSLTTSGNIHIISQLLISKKHNHKITNLLLLHKSHLNRTIQIRSSNEEFNYSTMDVFSLLIFTDDTMIQIELSQCDKVKTCRECLALRDPDCYWNKLLQKCNINSEGLSNILTGFHNDCGESKNGVESEILENSKNLNHIRKSDSSKIPVDLPAKGNFSTGLLVPFQNIWNLLFPGFVGIIIGLIIGIILFIIRKKYLKLSHSRRLSMTTSESTTNESFKQIHNFTHNHHHNFPIHQSKQLHEISTSHLKFLTNSNIPMIDNRDLLLSQLNNRSIPCGNQATMDTMNTNNNNNNNNNNNIELLTPPKHHIPSNLPFEDNHLNLIHLNSNKISNSLRNYSSNNNNEMKDSEITTNNIVSSIYNVDLTKNIKKSELFTFLPSSTSILQ</sequence>
<keyword evidence="2" id="KW-0812">Transmembrane</keyword>